<protein>
    <recommendedName>
        <fullName evidence="7">Peptidase A1 domain-containing protein</fullName>
    </recommendedName>
</protein>
<dbReference type="GO" id="GO:0006508">
    <property type="term" value="P:proteolysis"/>
    <property type="evidence" value="ECO:0007669"/>
    <property type="project" value="UniProtKB-KW"/>
</dbReference>
<keyword evidence="4" id="KW-1015">Disulfide bond</keyword>
<dbReference type="EMBL" id="KN832872">
    <property type="protein sequence ID" value="KIN05079.1"/>
    <property type="molecule type" value="Genomic_DNA"/>
</dbReference>
<dbReference type="HOGENOM" id="CLU_013253_0_3_1"/>
<reference evidence="9" key="2">
    <citation type="submission" date="2015-01" db="EMBL/GenBank/DDBJ databases">
        <title>Evolutionary Origins and Diversification of the Mycorrhizal Mutualists.</title>
        <authorList>
            <consortium name="DOE Joint Genome Institute"/>
            <consortium name="Mycorrhizal Genomics Consortium"/>
            <person name="Kohler A."/>
            <person name="Kuo A."/>
            <person name="Nagy L.G."/>
            <person name="Floudas D."/>
            <person name="Copeland A."/>
            <person name="Barry K.W."/>
            <person name="Cichocki N."/>
            <person name="Veneault-Fourrey C."/>
            <person name="LaButti K."/>
            <person name="Lindquist E.A."/>
            <person name="Lipzen A."/>
            <person name="Lundell T."/>
            <person name="Morin E."/>
            <person name="Murat C."/>
            <person name="Riley R."/>
            <person name="Ohm R."/>
            <person name="Sun H."/>
            <person name="Tunlid A."/>
            <person name="Henrissat B."/>
            <person name="Grigoriev I.V."/>
            <person name="Hibbett D.S."/>
            <person name="Martin F."/>
        </authorList>
    </citation>
    <scope>NUCLEOTIDE SEQUENCE [LARGE SCALE GENOMIC DNA]</scope>
    <source>
        <strain evidence="9">Zn</strain>
    </source>
</reference>
<accession>A0A0C3D1H1</accession>
<dbReference type="STRING" id="913774.A0A0C3D1H1"/>
<dbReference type="SUPFAM" id="SSF50630">
    <property type="entry name" value="Acid proteases"/>
    <property type="match status" value="1"/>
</dbReference>
<evidence type="ECO:0000256" key="5">
    <source>
        <dbReference type="RuleBase" id="RU000454"/>
    </source>
</evidence>
<feature type="signal peptide" evidence="6">
    <location>
        <begin position="1"/>
        <end position="17"/>
    </location>
</feature>
<keyword evidence="5" id="KW-0378">Hydrolase</keyword>
<name>A0A0C3D1H1_OIDMZ</name>
<dbReference type="InterPro" id="IPR033121">
    <property type="entry name" value="PEPTIDASE_A1"/>
</dbReference>
<proteinExistence type="inferred from homology"/>
<keyword evidence="5" id="KW-0645">Protease</keyword>
<dbReference type="PROSITE" id="PS00141">
    <property type="entry name" value="ASP_PROTEASE"/>
    <property type="match status" value="1"/>
</dbReference>
<evidence type="ECO:0000259" key="7">
    <source>
        <dbReference type="PROSITE" id="PS51767"/>
    </source>
</evidence>
<dbReference type="PRINTS" id="PR00792">
    <property type="entry name" value="PEPSIN"/>
</dbReference>
<dbReference type="PROSITE" id="PS51767">
    <property type="entry name" value="PEPTIDASE_A1"/>
    <property type="match status" value="1"/>
</dbReference>
<dbReference type="PANTHER" id="PTHR47966">
    <property type="entry name" value="BETA-SITE APP-CLEAVING ENZYME, ISOFORM A-RELATED"/>
    <property type="match status" value="1"/>
</dbReference>
<dbReference type="PANTHER" id="PTHR47966:SF2">
    <property type="entry name" value="ASPERGILLOPEPSIN-1-RELATED"/>
    <property type="match status" value="1"/>
</dbReference>
<dbReference type="Gene3D" id="2.40.70.10">
    <property type="entry name" value="Acid Proteases"/>
    <property type="match status" value="2"/>
</dbReference>
<evidence type="ECO:0000256" key="2">
    <source>
        <dbReference type="ARBA" id="ARBA00022750"/>
    </source>
</evidence>
<organism evidence="8 9">
    <name type="scientific">Oidiodendron maius (strain Zn)</name>
    <dbReference type="NCBI Taxonomy" id="913774"/>
    <lineage>
        <taxon>Eukaryota</taxon>
        <taxon>Fungi</taxon>
        <taxon>Dikarya</taxon>
        <taxon>Ascomycota</taxon>
        <taxon>Pezizomycotina</taxon>
        <taxon>Leotiomycetes</taxon>
        <taxon>Leotiomycetes incertae sedis</taxon>
        <taxon>Myxotrichaceae</taxon>
        <taxon>Oidiodendron</taxon>
    </lineage>
</organism>
<evidence type="ECO:0000313" key="8">
    <source>
        <dbReference type="EMBL" id="KIN05079.1"/>
    </source>
</evidence>
<dbReference type="InterPro" id="IPR001969">
    <property type="entry name" value="Aspartic_peptidase_AS"/>
</dbReference>
<feature type="domain" description="Peptidase A1" evidence="7">
    <location>
        <begin position="50"/>
        <end position="383"/>
    </location>
</feature>
<feature type="active site" evidence="3">
    <location>
        <position position="251"/>
    </location>
</feature>
<dbReference type="Pfam" id="PF00026">
    <property type="entry name" value="Asp"/>
    <property type="match status" value="1"/>
</dbReference>
<dbReference type="InParanoid" id="A0A0C3D1H1"/>
<comment type="similarity">
    <text evidence="1 5">Belongs to the peptidase A1 family.</text>
</comment>
<keyword evidence="9" id="KW-1185">Reference proteome</keyword>
<keyword evidence="2 5" id="KW-0064">Aspartyl protease</keyword>
<evidence type="ECO:0000256" key="4">
    <source>
        <dbReference type="PIRSR" id="PIRSR601461-2"/>
    </source>
</evidence>
<evidence type="ECO:0000313" key="9">
    <source>
        <dbReference type="Proteomes" id="UP000054321"/>
    </source>
</evidence>
<feature type="active site" evidence="3">
    <location>
        <position position="66"/>
    </location>
</feature>
<sequence length="399" mass="42154">MISQVLVVSLLAGAGLAVPLNDDSAAQSAIVTGGKVTASIPTTLTEGVEWLVPIQVANKTFNVQLDTGSADLWLFCTEGPQNVESGHNQYDPKSGTKLNGASFDINYGSGFAKGDVYTDKVTLGGITVTQAVECATSVDDTDDNDHKLDGILGVGFNSGGGVFGILQTDQPDPQMTLVENAFPQLVSGLFTADLNFNQNGVYNFGYIDQARFTTPITYMPVRNFNNWIVETSGYQIGNNGAQSVTWKALIDTGTTNVLLPPSVVDAYFAAAPQAKKQSEGVYYVPCDATTAALPNFTITFTPPQPVASFIQPSSSGGINTRPYNAVIPGKYFIGNPTGKNDGMCQGGMNNMGAEQPWDIILGDVFLMTQLVVFDVADPNGSVDSSYPSHGQIGFAPKPA</sequence>
<reference evidence="8 9" key="1">
    <citation type="submission" date="2014-04" db="EMBL/GenBank/DDBJ databases">
        <authorList>
            <consortium name="DOE Joint Genome Institute"/>
            <person name="Kuo A."/>
            <person name="Martino E."/>
            <person name="Perotto S."/>
            <person name="Kohler A."/>
            <person name="Nagy L.G."/>
            <person name="Floudas D."/>
            <person name="Copeland A."/>
            <person name="Barry K.W."/>
            <person name="Cichocki N."/>
            <person name="Veneault-Fourrey C."/>
            <person name="LaButti K."/>
            <person name="Lindquist E.A."/>
            <person name="Lipzen A."/>
            <person name="Lundell T."/>
            <person name="Morin E."/>
            <person name="Murat C."/>
            <person name="Sun H."/>
            <person name="Tunlid A."/>
            <person name="Henrissat B."/>
            <person name="Grigoriev I.V."/>
            <person name="Hibbett D.S."/>
            <person name="Martin F."/>
            <person name="Nordberg H.P."/>
            <person name="Cantor M.N."/>
            <person name="Hua S.X."/>
        </authorList>
    </citation>
    <scope>NUCLEOTIDE SEQUENCE [LARGE SCALE GENOMIC DNA]</scope>
    <source>
        <strain evidence="8 9">Zn</strain>
    </source>
</reference>
<evidence type="ECO:0000256" key="6">
    <source>
        <dbReference type="SAM" id="SignalP"/>
    </source>
</evidence>
<keyword evidence="6" id="KW-0732">Signal</keyword>
<dbReference type="InterPro" id="IPR021109">
    <property type="entry name" value="Peptidase_aspartic_dom_sf"/>
</dbReference>
<dbReference type="Proteomes" id="UP000054321">
    <property type="component" value="Unassembled WGS sequence"/>
</dbReference>
<dbReference type="GO" id="GO:0004190">
    <property type="term" value="F:aspartic-type endopeptidase activity"/>
    <property type="evidence" value="ECO:0007669"/>
    <property type="project" value="UniProtKB-KW"/>
</dbReference>
<feature type="chain" id="PRO_5002176300" description="Peptidase A1 domain-containing protein" evidence="6">
    <location>
        <begin position="18"/>
        <end position="399"/>
    </location>
</feature>
<evidence type="ECO:0000256" key="1">
    <source>
        <dbReference type="ARBA" id="ARBA00007447"/>
    </source>
</evidence>
<feature type="disulfide bond" evidence="4">
    <location>
        <begin position="286"/>
        <end position="344"/>
    </location>
</feature>
<evidence type="ECO:0000256" key="3">
    <source>
        <dbReference type="PIRSR" id="PIRSR601461-1"/>
    </source>
</evidence>
<dbReference type="AlphaFoldDB" id="A0A0C3D1H1"/>
<dbReference type="OrthoDB" id="2747330at2759"/>
<dbReference type="InterPro" id="IPR001461">
    <property type="entry name" value="Aspartic_peptidase_A1"/>
</dbReference>
<gene>
    <name evidence="8" type="ORF">OIDMADRAFT_101895</name>
</gene>